<keyword evidence="2 6" id="KW-0813">Transport</keyword>
<evidence type="ECO:0000256" key="4">
    <source>
        <dbReference type="ARBA" id="ARBA00022989"/>
    </source>
</evidence>
<comment type="similarity">
    <text evidence="6">Belongs to the binding-protein-dependent transport system permease family.</text>
</comment>
<keyword evidence="9" id="KW-1185">Reference proteome</keyword>
<dbReference type="PROSITE" id="PS50928">
    <property type="entry name" value="ABC_TM1"/>
    <property type="match status" value="1"/>
</dbReference>
<protein>
    <submittedName>
        <fullName evidence="8">ABC transporter permease</fullName>
    </submittedName>
</protein>
<dbReference type="PANTHER" id="PTHR30177">
    <property type="entry name" value="GLYCINE BETAINE/L-PROLINE TRANSPORT SYSTEM PERMEASE PROTEIN PROW"/>
    <property type="match status" value="1"/>
</dbReference>
<feature type="transmembrane region" description="Helical" evidence="6">
    <location>
        <begin position="20"/>
        <end position="40"/>
    </location>
</feature>
<dbReference type="InterPro" id="IPR000515">
    <property type="entry name" value="MetI-like"/>
</dbReference>
<gene>
    <name evidence="8" type="ORF">L1785_13005</name>
</gene>
<evidence type="ECO:0000256" key="6">
    <source>
        <dbReference type="RuleBase" id="RU363032"/>
    </source>
</evidence>
<evidence type="ECO:0000256" key="3">
    <source>
        <dbReference type="ARBA" id="ARBA00022692"/>
    </source>
</evidence>
<feature type="transmembrane region" description="Helical" evidence="6">
    <location>
        <begin position="81"/>
        <end position="100"/>
    </location>
</feature>
<evidence type="ECO:0000313" key="8">
    <source>
        <dbReference type="EMBL" id="MCF4121895.1"/>
    </source>
</evidence>
<feature type="transmembrane region" description="Helical" evidence="6">
    <location>
        <begin position="171"/>
        <end position="193"/>
    </location>
</feature>
<evidence type="ECO:0000256" key="5">
    <source>
        <dbReference type="ARBA" id="ARBA00023136"/>
    </source>
</evidence>
<name>A0AA41QFK7_9MICO</name>
<feature type="transmembrane region" description="Helical" evidence="6">
    <location>
        <begin position="132"/>
        <end position="159"/>
    </location>
</feature>
<evidence type="ECO:0000256" key="2">
    <source>
        <dbReference type="ARBA" id="ARBA00022448"/>
    </source>
</evidence>
<sequence length="214" mass="22758">MDWIWDNAARIGELTAWHAALSVIPTVLGLLLAVPLGWWASRSARIYPLVIGGSGLLYTIPSIALFVLLPQVLGTKILDPLNVVVALTVYSIALLVRVIADGLASVPHDTVQAATAMGYRPWQRLWHVELPVAVPAIGGGLRVAVVSNVSIVTMAALLGIPQLGSLFTQGFSLRLTVPIVAGIVMCLVLSVVLDVLVHAVTRALTPWQQKAETA</sequence>
<dbReference type="GO" id="GO:0031460">
    <property type="term" value="P:glycine betaine transport"/>
    <property type="evidence" value="ECO:0007669"/>
    <property type="project" value="TreeGrafter"/>
</dbReference>
<dbReference type="GO" id="GO:0005886">
    <property type="term" value="C:plasma membrane"/>
    <property type="evidence" value="ECO:0007669"/>
    <property type="project" value="UniProtKB-SubCell"/>
</dbReference>
<feature type="transmembrane region" description="Helical" evidence="6">
    <location>
        <begin position="46"/>
        <end position="69"/>
    </location>
</feature>
<dbReference type="Pfam" id="PF00528">
    <property type="entry name" value="BPD_transp_1"/>
    <property type="match status" value="1"/>
</dbReference>
<comment type="caution">
    <text evidence="8">The sequence shown here is derived from an EMBL/GenBank/DDBJ whole genome shotgun (WGS) entry which is preliminary data.</text>
</comment>
<evidence type="ECO:0000313" key="9">
    <source>
        <dbReference type="Proteomes" id="UP001165405"/>
    </source>
</evidence>
<dbReference type="InterPro" id="IPR051204">
    <property type="entry name" value="ABC_transp_perm/SBD"/>
</dbReference>
<keyword evidence="3 6" id="KW-0812">Transmembrane</keyword>
<accession>A0AA41QFK7</accession>
<evidence type="ECO:0000259" key="7">
    <source>
        <dbReference type="PROSITE" id="PS50928"/>
    </source>
</evidence>
<proteinExistence type="inferred from homology"/>
<dbReference type="GO" id="GO:0055085">
    <property type="term" value="P:transmembrane transport"/>
    <property type="evidence" value="ECO:0007669"/>
    <property type="project" value="InterPro"/>
</dbReference>
<dbReference type="InterPro" id="IPR035906">
    <property type="entry name" value="MetI-like_sf"/>
</dbReference>
<dbReference type="EMBL" id="JAKGSG010000035">
    <property type="protein sequence ID" value="MCF4121895.1"/>
    <property type="molecule type" value="Genomic_DNA"/>
</dbReference>
<organism evidence="8 9">
    <name type="scientific">Antribacter soli</name>
    <dbReference type="NCBI Taxonomy" id="2910976"/>
    <lineage>
        <taxon>Bacteria</taxon>
        <taxon>Bacillati</taxon>
        <taxon>Actinomycetota</taxon>
        <taxon>Actinomycetes</taxon>
        <taxon>Micrococcales</taxon>
        <taxon>Promicromonosporaceae</taxon>
        <taxon>Antribacter</taxon>
    </lineage>
</organism>
<dbReference type="Gene3D" id="1.10.3720.10">
    <property type="entry name" value="MetI-like"/>
    <property type="match status" value="1"/>
</dbReference>
<comment type="subcellular location">
    <subcellularLocation>
        <location evidence="6">Cell membrane</location>
        <topology evidence="6">Multi-pass membrane protein</topology>
    </subcellularLocation>
    <subcellularLocation>
        <location evidence="1">Membrane</location>
        <topology evidence="1">Multi-pass membrane protein</topology>
    </subcellularLocation>
</comment>
<dbReference type="SUPFAM" id="SSF161098">
    <property type="entry name" value="MetI-like"/>
    <property type="match status" value="1"/>
</dbReference>
<dbReference type="CDD" id="cd06261">
    <property type="entry name" value="TM_PBP2"/>
    <property type="match status" value="1"/>
</dbReference>
<keyword evidence="4 6" id="KW-1133">Transmembrane helix</keyword>
<evidence type="ECO:0000256" key="1">
    <source>
        <dbReference type="ARBA" id="ARBA00004141"/>
    </source>
</evidence>
<keyword evidence="5 6" id="KW-0472">Membrane</keyword>
<dbReference type="Proteomes" id="UP001165405">
    <property type="component" value="Unassembled WGS sequence"/>
</dbReference>
<dbReference type="AlphaFoldDB" id="A0AA41QFK7"/>
<dbReference type="PANTHER" id="PTHR30177:SF4">
    <property type="entry name" value="OSMOPROTECTANT IMPORT PERMEASE PROTEIN OSMW"/>
    <property type="match status" value="1"/>
</dbReference>
<reference evidence="8" key="1">
    <citation type="submission" date="2022-01" db="EMBL/GenBank/DDBJ databases">
        <title>Antribacter sp. nov., isolated from Guizhou of China.</title>
        <authorList>
            <person name="Chengliang C."/>
            <person name="Ya Z."/>
        </authorList>
    </citation>
    <scope>NUCLEOTIDE SEQUENCE</scope>
    <source>
        <strain evidence="8">KLBMP 9083</strain>
    </source>
</reference>
<feature type="domain" description="ABC transmembrane type-1" evidence="7">
    <location>
        <begin position="15"/>
        <end position="197"/>
    </location>
</feature>